<dbReference type="PANTHER" id="PTHR33116">
    <property type="entry name" value="REVERSE TRANSCRIPTASE ZINC-BINDING DOMAIN-CONTAINING PROTEIN-RELATED-RELATED"/>
    <property type="match status" value="1"/>
</dbReference>
<gene>
    <name evidence="1" type="ORF">PVL29_023292</name>
</gene>
<dbReference type="PANTHER" id="PTHR33116:SF78">
    <property type="entry name" value="OS12G0587133 PROTEIN"/>
    <property type="match status" value="1"/>
</dbReference>
<name>A0AA38YNG0_VITRO</name>
<proteinExistence type="predicted"/>
<sequence length="224" mass="25738">MEALCSLIVKAKHRGFIRGFKIEGRGEIENQVSHLLFANDTLLFCEDDVKKLNFWKWIIICFELVSSLKINLQKSEVIPVGETVDVNRVASLLGCKVGKFPASYLGLPLGAPNKHYGVWDSIEERFKRKLAVWKKHYLSKGGRLVFLKSNLSNLPIYFMSLFVIPKKVRIRLERIQKDFLWGDLGDKSKIHLVNWSDVCKAKNFGGLGTRRLHNLNQALLDKWL</sequence>
<dbReference type="Proteomes" id="UP001168098">
    <property type="component" value="Unassembled WGS sequence"/>
</dbReference>
<accession>A0AA38YNG0</accession>
<protein>
    <submittedName>
        <fullName evidence="1">Uncharacterized protein</fullName>
    </submittedName>
</protein>
<reference evidence="1 2" key="1">
    <citation type="journal article" date="2023" name="BMC Biotechnol.">
        <title>Vitis rotundifolia cv Carlos genome sequencing.</title>
        <authorList>
            <person name="Huff M."/>
            <person name="Hulse-Kemp A."/>
            <person name="Scheffler B."/>
            <person name="Youngblood R."/>
            <person name="Simpson S."/>
            <person name="Babiker E."/>
            <person name="Staton M."/>
        </authorList>
    </citation>
    <scope>NUCLEOTIDE SEQUENCE [LARGE SCALE GENOMIC DNA]</scope>
    <source>
        <tissue evidence="1">Leaf</tissue>
    </source>
</reference>
<dbReference type="AlphaFoldDB" id="A0AA38YNG0"/>
<organism evidence="1 2">
    <name type="scientific">Vitis rotundifolia</name>
    <name type="common">Muscadine grape</name>
    <dbReference type="NCBI Taxonomy" id="103349"/>
    <lineage>
        <taxon>Eukaryota</taxon>
        <taxon>Viridiplantae</taxon>
        <taxon>Streptophyta</taxon>
        <taxon>Embryophyta</taxon>
        <taxon>Tracheophyta</taxon>
        <taxon>Spermatophyta</taxon>
        <taxon>Magnoliopsida</taxon>
        <taxon>eudicotyledons</taxon>
        <taxon>Gunneridae</taxon>
        <taxon>Pentapetalae</taxon>
        <taxon>rosids</taxon>
        <taxon>Vitales</taxon>
        <taxon>Vitaceae</taxon>
        <taxon>Viteae</taxon>
        <taxon>Vitis</taxon>
    </lineage>
</organism>
<evidence type="ECO:0000313" key="1">
    <source>
        <dbReference type="EMBL" id="KAJ9673647.1"/>
    </source>
</evidence>
<keyword evidence="2" id="KW-1185">Reference proteome</keyword>
<dbReference type="EMBL" id="JARBHA010000018">
    <property type="protein sequence ID" value="KAJ9673647.1"/>
    <property type="molecule type" value="Genomic_DNA"/>
</dbReference>
<evidence type="ECO:0000313" key="2">
    <source>
        <dbReference type="Proteomes" id="UP001168098"/>
    </source>
</evidence>
<comment type="caution">
    <text evidence="1">The sequence shown here is derived from an EMBL/GenBank/DDBJ whole genome shotgun (WGS) entry which is preliminary data.</text>
</comment>